<dbReference type="OrthoDB" id="3012298at2759"/>
<dbReference type="SUPFAM" id="SSF51445">
    <property type="entry name" value="(Trans)glycosidases"/>
    <property type="match status" value="1"/>
</dbReference>
<keyword evidence="6 8" id="KW-0326">Glycosidase</keyword>
<keyword evidence="5" id="KW-0119">Carbohydrate metabolism</keyword>
<evidence type="ECO:0000256" key="10">
    <source>
        <dbReference type="SAM" id="SignalP"/>
    </source>
</evidence>
<evidence type="ECO:0000259" key="11">
    <source>
        <dbReference type="PROSITE" id="PS51910"/>
    </source>
</evidence>
<dbReference type="EMBL" id="JABCKI010005716">
    <property type="protein sequence ID" value="KAG5639657.1"/>
    <property type="molecule type" value="Genomic_DNA"/>
</dbReference>
<evidence type="ECO:0000256" key="7">
    <source>
        <dbReference type="ARBA" id="ARBA00023326"/>
    </source>
</evidence>
<reference evidence="12" key="1">
    <citation type="submission" date="2021-02" db="EMBL/GenBank/DDBJ databases">
        <authorList>
            <person name="Nieuwenhuis M."/>
            <person name="Van De Peppel L.J.J."/>
        </authorList>
    </citation>
    <scope>NUCLEOTIDE SEQUENCE</scope>
    <source>
        <strain evidence="12">D49</strain>
    </source>
</reference>
<dbReference type="PROSITE" id="PS01095">
    <property type="entry name" value="GH18_1"/>
    <property type="match status" value="1"/>
</dbReference>
<dbReference type="EC" id="3.2.1.14" evidence="2"/>
<dbReference type="InterPro" id="IPR050542">
    <property type="entry name" value="Glycosyl_Hydrlase18_Chitinase"/>
</dbReference>
<dbReference type="Proteomes" id="UP000717328">
    <property type="component" value="Unassembled WGS sequence"/>
</dbReference>
<dbReference type="Pfam" id="PF00704">
    <property type="entry name" value="Glyco_hydro_18"/>
    <property type="match status" value="1"/>
</dbReference>
<proteinExistence type="inferred from homology"/>
<feature type="domain" description="GH18" evidence="11">
    <location>
        <begin position="45"/>
        <end position="318"/>
    </location>
</feature>
<comment type="catalytic activity">
    <reaction evidence="1">
        <text>Random endo-hydrolysis of N-acetyl-beta-D-glucosaminide (1-&gt;4)-beta-linkages in chitin and chitodextrins.</text>
        <dbReference type="EC" id="3.2.1.14"/>
    </reaction>
</comment>
<dbReference type="GO" id="GO:0006032">
    <property type="term" value="P:chitin catabolic process"/>
    <property type="evidence" value="ECO:0007669"/>
    <property type="project" value="UniProtKB-KW"/>
</dbReference>
<dbReference type="Gene3D" id="3.20.20.80">
    <property type="entry name" value="Glycosidases"/>
    <property type="match status" value="1"/>
</dbReference>
<organism evidence="12 13">
    <name type="scientific">Sphagnurus paluster</name>
    <dbReference type="NCBI Taxonomy" id="117069"/>
    <lineage>
        <taxon>Eukaryota</taxon>
        <taxon>Fungi</taxon>
        <taxon>Dikarya</taxon>
        <taxon>Basidiomycota</taxon>
        <taxon>Agaricomycotina</taxon>
        <taxon>Agaricomycetes</taxon>
        <taxon>Agaricomycetidae</taxon>
        <taxon>Agaricales</taxon>
        <taxon>Tricholomatineae</taxon>
        <taxon>Lyophyllaceae</taxon>
        <taxon>Sphagnurus</taxon>
    </lineage>
</organism>
<feature type="signal peptide" evidence="10">
    <location>
        <begin position="1"/>
        <end position="22"/>
    </location>
</feature>
<keyword evidence="4" id="KW-0146">Chitin degradation</keyword>
<dbReference type="GO" id="GO:0008843">
    <property type="term" value="F:endochitinase activity"/>
    <property type="evidence" value="ECO:0007669"/>
    <property type="project" value="UniProtKB-EC"/>
</dbReference>
<gene>
    <name evidence="12" type="ORF">H0H81_008818</name>
</gene>
<dbReference type="PROSITE" id="PS51910">
    <property type="entry name" value="GH18_2"/>
    <property type="match status" value="1"/>
</dbReference>
<evidence type="ECO:0000256" key="9">
    <source>
        <dbReference type="RuleBase" id="RU004453"/>
    </source>
</evidence>
<accession>A0A9P7G329</accession>
<evidence type="ECO:0000256" key="2">
    <source>
        <dbReference type="ARBA" id="ARBA00012729"/>
    </source>
</evidence>
<dbReference type="InterPro" id="IPR001579">
    <property type="entry name" value="Glyco_hydro_18_chit_AS"/>
</dbReference>
<dbReference type="CDD" id="cd00598">
    <property type="entry name" value="GH18_chitinase-like"/>
    <property type="match status" value="1"/>
</dbReference>
<evidence type="ECO:0000256" key="3">
    <source>
        <dbReference type="ARBA" id="ARBA00022801"/>
    </source>
</evidence>
<dbReference type="PANTHER" id="PTHR45708:SF49">
    <property type="entry name" value="ENDOCHITINASE"/>
    <property type="match status" value="1"/>
</dbReference>
<keyword evidence="3 8" id="KW-0378">Hydrolase</keyword>
<evidence type="ECO:0000256" key="6">
    <source>
        <dbReference type="ARBA" id="ARBA00023295"/>
    </source>
</evidence>
<evidence type="ECO:0000313" key="12">
    <source>
        <dbReference type="EMBL" id="KAG5639657.1"/>
    </source>
</evidence>
<dbReference type="AlphaFoldDB" id="A0A9P7G329"/>
<evidence type="ECO:0000256" key="8">
    <source>
        <dbReference type="RuleBase" id="RU000489"/>
    </source>
</evidence>
<protein>
    <recommendedName>
        <fullName evidence="2">chitinase</fullName>
        <ecNumber evidence="2">3.2.1.14</ecNumber>
    </recommendedName>
</protein>
<comment type="similarity">
    <text evidence="9">Belongs to the glycosyl hydrolase 18 family.</text>
</comment>
<evidence type="ECO:0000256" key="5">
    <source>
        <dbReference type="ARBA" id="ARBA00023277"/>
    </source>
</evidence>
<evidence type="ECO:0000313" key="13">
    <source>
        <dbReference type="Proteomes" id="UP000717328"/>
    </source>
</evidence>
<comment type="caution">
    <text evidence="12">The sequence shown here is derived from an EMBL/GenBank/DDBJ whole genome shotgun (WGS) entry which is preliminary data.</text>
</comment>
<name>A0A9P7G329_9AGAR</name>
<evidence type="ECO:0000256" key="1">
    <source>
        <dbReference type="ARBA" id="ARBA00000822"/>
    </source>
</evidence>
<reference evidence="12" key="2">
    <citation type="submission" date="2021-10" db="EMBL/GenBank/DDBJ databases">
        <title>Phylogenomics reveals ancestral predisposition of the termite-cultivated fungus Termitomyces towards a domesticated lifestyle.</title>
        <authorList>
            <person name="Auxier B."/>
            <person name="Grum-Grzhimaylo A."/>
            <person name="Cardenas M.E."/>
            <person name="Lodge J.D."/>
            <person name="Laessoe T."/>
            <person name="Pedersen O."/>
            <person name="Smith M.E."/>
            <person name="Kuyper T.W."/>
            <person name="Franco-Molano E.A."/>
            <person name="Baroni T.J."/>
            <person name="Aanen D.K."/>
        </authorList>
    </citation>
    <scope>NUCLEOTIDE SEQUENCE</scope>
    <source>
        <strain evidence="12">D49</strain>
    </source>
</reference>
<feature type="chain" id="PRO_5040259176" description="chitinase" evidence="10">
    <location>
        <begin position="23"/>
        <end position="318"/>
    </location>
</feature>
<dbReference type="PANTHER" id="PTHR45708">
    <property type="entry name" value="ENDOCHITINASE"/>
    <property type="match status" value="1"/>
</dbReference>
<keyword evidence="13" id="KW-1185">Reference proteome</keyword>
<dbReference type="InterPro" id="IPR001223">
    <property type="entry name" value="Glyco_hydro18_cat"/>
</dbReference>
<dbReference type="InterPro" id="IPR017853">
    <property type="entry name" value="GH"/>
</dbReference>
<dbReference type="GO" id="GO:0000272">
    <property type="term" value="P:polysaccharide catabolic process"/>
    <property type="evidence" value="ECO:0007669"/>
    <property type="project" value="UniProtKB-KW"/>
</dbReference>
<keyword evidence="7" id="KW-0624">Polysaccharide degradation</keyword>
<evidence type="ECO:0000256" key="4">
    <source>
        <dbReference type="ARBA" id="ARBA00023024"/>
    </source>
</evidence>
<keyword evidence="10" id="KW-0732">Signal</keyword>
<sequence length="318" mass="33474">MVCLKNAFGFIAGLSSLGSAFAAPAFASTSNSTASLAPRTVPTGPHYVVYSDSAVSGQSGPPPIAQVRGFNVLALSFLLTEGAYDRAADWAKLSSTQRASIKSQYAAEGIKLIVSAFGSTDTPTTSGADPISTANTMAAWVKQYDLDGIDVDYEDFDAISAGNGKAEAWLTAFTKQLRTQLPQGEYILTHAPVAPWFSPGKFGGGAYLKVDQTVGKLIDWYNIQFYNQGEYTTCEGLLTSSSSVWPKSSVFEIAASGVPMSKIVIGKPASTSGANNGFMSSSLLSQCVKQAKAKGWNAGVMAWEFPSAASSWISTVRS</sequence>